<sequence length="164" mass="16581">MSADGAAPQGAAPSKGPRPLFVALGAVALLLVLLAAWAYFGLFGGPPPDVDESDLTGGWKGNRGGQMHFREDGRFSAEGIALSAACAPADAPPGENARVAGTGTWKLGEIHDEGPGALITFRPEGGSGGGAGSCEMKAVFVGPDSPTSLYLTHDDGGGQVYERK</sequence>
<dbReference type="EMBL" id="JANCPR020000031">
    <property type="protein sequence ID" value="MDJ1135644.1"/>
    <property type="molecule type" value="Genomic_DNA"/>
</dbReference>
<feature type="transmembrane region" description="Helical" evidence="1">
    <location>
        <begin position="20"/>
        <end position="40"/>
    </location>
</feature>
<evidence type="ECO:0000313" key="2">
    <source>
        <dbReference type="EMBL" id="MDJ1135644.1"/>
    </source>
</evidence>
<comment type="caution">
    <text evidence="2">The sequence shown here is derived from an EMBL/GenBank/DDBJ whole genome shotgun (WGS) entry which is preliminary data.</text>
</comment>
<evidence type="ECO:0000256" key="1">
    <source>
        <dbReference type="SAM" id="Phobius"/>
    </source>
</evidence>
<reference evidence="2 3" key="1">
    <citation type="submission" date="2023-05" db="EMBL/GenBank/DDBJ databases">
        <title>Streptantibioticus silvisoli sp. nov., acidotolerant actinomycetes 1 from pine litter.</title>
        <authorList>
            <person name="Swiecimska M."/>
            <person name="Golinska P."/>
            <person name="Sangal V."/>
            <person name="Wachnowicz B."/>
            <person name="Goodfellow M."/>
        </authorList>
    </citation>
    <scope>NUCLEOTIDE SEQUENCE [LARGE SCALE GENOMIC DNA]</scope>
    <source>
        <strain evidence="2 3">DSM 42109</strain>
    </source>
</reference>
<organism evidence="2 3">
    <name type="scientific">Streptomyces iconiensis</name>
    <dbReference type="NCBI Taxonomy" id="1384038"/>
    <lineage>
        <taxon>Bacteria</taxon>
        <taxon>Bacillati</taxon>
        <taxon>Actinomycetota</taxon>
        <taxon>Actinomycetes</taxon>
        <taxon>Kitasatosporales</taxon>
        <taxon>Streptomycetaceae</taxon>
        <taxon>Streptomyces</taxon>
    </lineage>
</organism>
<accession>A0ABT7A2U9</accession>
<keyword evidence="1" id="KW-0472">Membrane</keyword>
<keyword evidence="1" id="KW-0812">Transmembrane</keyword>
<protein>
    <submittedName>
        <fullName evidence="2">Uncharacterized protein</fullName>
    </submittedName>
</protein>
<evidence type="ECO:0000313" key="3">
    <source>
        <dbReference type="Proteomes" id="UP001214441"/>
    </source>
</evidence>
<keyword evidence="1" id="KW-1133">Transmembrane helix</keyword>
<name>A0ABT7A2U9_9ACTN</name>
<keyword evidence="3" id="KW-1185">Reference proteome</keyword>
<dbReference type="Proteomes" id="UP001214441">
    <property type="component" value="Unassembled WGS sequence"/>
</dbReference>
<gene>
    <name evidence="2" type="ORF">NMN56_027565</name>
</gene>
<proteinExistence type="predicted"/>